<feature type="transmembrane region" description="Helical" evidence="1">
    <location>
        <begin position="25"/>
        <end position="46"/>
    </location>
</feature>
<organism evidence="2">
    <name type="scientific">Medicago truncatula</name>
    <name type="common">Barrel medic</name>
    <name type="synonym">Medicago tribuloides</name>
    <dbReference type="NCBI Taxonomy" id="3880"/>
    <lineage>
        <taxon>Eukaryota</taxon>
        <taxon>Viridiplantae</taxon>
        <taxon>Streptophyta</taxon>
        <taxon>Embryophyta</taxon>
        <taxon>Tracheophyta</taxon>
        <taxon>Spermatophyta</taxon>
        <taxon>Magnoliopsida</taxon>
        <taxon>eudicotyledons</taxon>
        <taxon>Gunneridae</taxon>
        <taxon>Pentapetalae</taxon>
        <taxon>rosids</taxon>
        <taxon>fabids</taxon>
        <taxon>Fabales</taxon>
        <taxon>Fabaceae</taxon>
        <taxon>Papilionoideae</taxon>
        <taxon>50 kb inversion clade</taxon>
        <taxon>NPAAA clade</taxon>
        <taxon>Hologalegina</taxon>
        <taxon>IRL clade</taxon>
        <taxon>Trifolieae</taxon>
        <taxon>Medicago</taxon>
    </lineage>
</organism>
<keyword evidence="1" id="KW-1133">Transmembrane helix</keyword>
<dbReference type="EMBL" id="PSQE01000006">
    <property type="protein sequence ID" value="RHN52411.1"/>
    <property type="molecule type" value="Genomic_DNA"/>
</dbReference>
<dbReference type="AlphaFoldDB" id="A0A396HIR2"/>
<dbReference type="Proteomes" id="UP000265566">
    <property type="component" value="Chromosome 6"/>
</dbReference>
<comment type="caution">
    <text evidence="2">The sequence shown here is derived from an EMBL/GenBank/DDBJ whole genome shotgun (WGS) entry which is preliminary data.</text>
</comment>
<protein>
    <recommendedName>
        <fullName evidence="3">Transmembrane protein</fullName>
    </recommendedName>
</protein>
<name>A0A396HIR2_MEDTR</name>
<evidence type="ECO:0008006" key="3">
    <source>
        <dbReference type="Google" id="ProtNLM"/>
    </source>
</evidence>
<proteinExistence type="predicted"/>
<evidence type="ECO:0000256" key="1">
    <source>
        <dbReference type="SAM" id="Phobius"/>
    </source>
</evidence>
<evidence type="ECO:0000313" key="2">
    <source>
        <dbReference type="EMBL" id="RHN52411.1"/>
    </source>
</evidence>
<sequence length="52" mass="6196">MHMLTAHRSICRTQKKPASSHLNEFGFLFLFFFVIRHQNSSLFSFIHQRGMI</sequence>
<keyword evidence="1" id="KW-0812">Transmembrane</keyword>
<keyword evidence="1" id="KW-0472">Membrane</keyword>
<accession>A0A396HIR2</accession>
<gene>
    <name evidence="2" type="ORF">MtrunA17_Chr6g0480231</name>
</gene>
<reference evidence="2" key="1">
    <citation type="journal article" date="2018" name="Nat. Plants">
        <title>Whole-genome landscape of Medicago truncatula symbiotic genes.</title>
        <authorList>
            <person name="Pecrix Y."/>
            <person name="Gamas P."/>
            <person name="Carrere S."/>
        </authorList>
    </citation>
    <scope>NUCLEOTIDE SEQUENCE</scope>
    <source>
        <tissue evidence="2">Leaves</tissue>
    </source>
</reference>
<dbReference type="Gramene" id="rna37085">
    <property type="protein sequence ID" value="RHN52411.1"/>
    <property type="gene ID" value="gene37085"/>
</dbReference>